<protein>
    <submittedName>
        <fullName evidence="2">SDR family oxidoreductase</fullName>
    </submittedName>
</protein>
<sequence>MTILPPPAASTPDRLPRPFRLDGRVALVTGAGRGLGFEMAKALAAAGAQVIINGRHVGRLEAAATALAAATGRPVGIAPFDIADTAAGRAAIAAIAAEHGRLDILVNNVGARDRRPLKDFTAGEATALIATDLVGPMLLAREAAEHMVAHRHGRLITVTSIAAHIANRHDPVYTAAKAGLSGLMRALAVDYARVGITSNAIAPGMFATETNAGLVADAAFSAFVDTRVPIGRWGHPPEIGAAAVFLASDEASFVNGHVLVVDGGQSIRM</sequence>
<dbReference type="Pfam" id="PF13561">
    <property type="entry name" value="adh_short_C2"/>
    <property type="match status" value="1"/>
</dbReference>
<dbReference type="KEGG" id="apol:K9D25_07665"/>
<dbReference type="RefSeq" id="WP_244450265.1">
    <property type="nucleotide sequence ID" value="NZ_CP083239.1"/>
</dbReference>
<dbReference type="PROSITE" id="PS00061">
    <property type="entry name" value="ADH_SHORT"/>
    <property type="match status" value="1"/>
</dbReference>
<evidence type="ECO:0000256" key="1">
    <source>
        <dbReference type="ARBA" id="ARBA00006484"/>
    </source>
</evidence>
<organism evidence="2 3">
    <name type="scientific">Ancylobacter polymorphus</name>
    <dbReference type="NCBI Taxonomy" id="223390"/>
    <lineage>
        <taxon>Bacteria</taxon>
        <taxon>Pseudomonadati</taxon>
        <taxon>Pseudomonadota</taxon>
        <taxon>Alphaproteobacteria</taxon>
        <taxon>Hyphomicrobiales</taxon>
        <taxon>Xanthobacteraceae</taxon>
        <taxon>Ancylobacter</taxon>
    </lineage>
</organism>
<dbReference type="AlphaFoldDB" id="A0A9E7A4H4"/>
<dbReference type="PRINTS" id="PR00081">
    <property type="entry name" value="GDHRDH"/>
</dbReference>
<comment type="similarity">
    <text evidence="1">Belongs to the short-chain dehydrogenases/reductases (SDR) family.</text>
</comment>
<accession>A0A9E7A4H4</accession>
<dbReference type="GO" id="GO:0016616">
    <property type="term" value="F:oxidoreductase activity, acting on the CH-OH group of donors, NAD or NADP as acceptor"/>
    <property type="evidence" value="ECO:0007669"/>
    <property type="project" value="TreeGrafter"/>
</dbReference>
<proteinExistence type="inferred from homology"/>
<dbReference type="NCBIfam" id="NF004778">
    <property type="entry name" value="PRK06124.1"/>
    <property type="match status" value="1"/>
</dbReference>
<dbReference type="Gene3D" id="3.40.50.720">
    <property type="entry name" value="NAD(P)-binding Rossmann-like Domain"/>
    <property type="match status" value="1"/>
</dbReference>
<evidence type="ECO:0000313" key="2">
    <source>
        <dbReference type="EMBL" id="UOK72568.1"/>
    </source>
</evidence>
<reference evidence="2" key="1">
    <citation type="submission" date="2021-09" db="EMBL/GenBank/DDBJ databases">
        <title>Network and meta-omics reveal the key degrader and cooperation patterns in an efficient 1,4-dioxane-degrading microbial community.</title>
        <authorList>
            <person name="Dai C."/>
        </authorList>
    </citation>
    <scope>NUCLEOTIDE SEQUENCE</scope>
    <source>
        <strain evidence="2">ZM13</strain>
    </source>
</reference>
<dbReference type="PANTHER" id="PTHR42760">
    <property type="entry name" value="SHORT-CHAIN DEHYDROGENASES/REDUCTASES FAMILY MEMBER"/>
    <property type="match status" value="1"/>
</dbReference>
<name>A0A9E7A4H4_9HYPH</name>
<dbReference type="EMBL" id="CP083239">
    <property type="protein sequence ID" value="UOK72568.1"/>
    <property type="molecule type" value="Genomic_DNA"/>
</dbReference>
<dbReference type="SUPFAM" id="SSF51735">
    <property type="entry name" value="NAD(P)-binding Rossmann-fold domains"/>
    <property type="match status" value="1"/>
</dbReference>
<dbReference type="PRINTS" id="PR00080">
    <property type="entry name" value="SDRFAMILY"/>
</dbReference>
<dbReference type="InterPro" id="IPR020904">
    <property type="entry name" value="Sc_DH/Rdtase_CS"/>
</dbReference>
<evidence type="ECO:0000313" key="3">
    <source>
        <dbReference type="Proteomes" id="UP000831684"/>
    </source>
</evidence>
<dbReference type="FunFam" id="3.40.50.720:FF:000084">
    <property type="entry name" value="Short-chain dehydrogenase reductase"/>
    <property type="match status" value="1"/>
</dbReference>
<dbReference type="Proteomes" id="UP000831684">
    <property type="component" value="Chromosome"/>
</dbReference>
<gene>
    <name evidence="2" type="ORF">K9D25_07665</name>
</gene>
<dbReference type="InterPro" id="IPR036291">
    <property type="entry name" value="NAD(P)-bd_dom_sf"/>
</dbReference>
<dbReference type="InterPro" id="IPR002347">
    <property type="entry name" value="SDR_fam"/>
</dbReference>